<dbReference type="PANTHER" id="PTHR43031:SF1">
    <property type="entry name" value="PYRIDINE NUCLEOTIDE-DISULPHIDE OXIDOREDUCTASE"/>
    <property type="match status" value="1"/>
</dbReference>
<dbReference type="PROSITE" id="PS50206">
    <property type="entry name" value="RHODANESE_3"/>
    <property type="match status" value="1"/>
</dbReference>
<dbReference type="Gene3D" id="3.40.250.10">
    <property type="entry name" value="Rhodanese-like domain"/>
    <property type="match status" value="1"/>
</dbReference>
<dbReference type="Pfam" id="PF00581">
    <property type="entry name" value="Rhodanese"/>
    <property type="match status" value="1"/>
</dbReference>
<name>A0ABW5XPV7_9SPHI</name>
<reference evidence="3" key="1">
    <citation type="journal article" date="2019" name="Int. J. Syst. Evol. Microbiol.">
        <title>The Global Catalogue of Microorganisms (GCM) 10K type strain sequencing project: providing services to taxonomists for standard genome sequencing and annotation.</title>
        <authorList>
            <consortium name="The Broad Institute Genomics Platform"/>
            <consortium name="The Broad Institute Genome Sequencing Center for Infectious Disease"/>
            <person name="Wu L."/>
            <person name="Ma J."/>
        </authorList>
    </citation>
    <scope>NUCLEOTIDE SEQUENCE [LARGE SCALE GENOMIC DNA]</scope>
    <source>
        <strain evidence="3">KCTC 52232</strain>
    </source>
</reference>
<proteinExistence type="predicted"/>
<dbReference type="SUPFAM" id="SSF52821">
    <property type="entry name" value="Rhodanese/Cell cycle control phosphatase"/>
    <property type="match status" value="1"/>
</dbReference>
<evidence type="ECO:0000259" key="1">
    <source>
        <dbReference type="PROSITE" id="PS50206"/>
    </source>
</evidence>
<dbReference type="InterPro" id="IPR050229">
    <property type="entry name" value="GlpE_sulfurtransferase"/>
</dbReference>
<dbReference type="Proteomes" id="UP001597601">
    <property type="component" value="Unassembled WGS sequence"/>
</dbReference>
<comment type="caution">
    <text evidence="2">The sequence shown here is derived from an EMBL/GenBank/DDBJ whole genome shotgun (WGS) entry which is preliminary data.</text>
</comment>
<dbReference type="EMBL" id="JBHUON010000010">
    <property type="protein sequence ID" value="MFD2865084.1"/>
    <property type="molecule type" value="Genomic_DNA"/>
</dbReference>
<protein>
    <submittedName>
        <fullName evidence="2">Rhodanese-like domain-containing protein</fullName>
    </submittedName>
</protein>
<dbReference type="InterPro" id="IPR001763">
    <property type="entry name" value="Rhodanese-like_dom"/>
</dbReference>
<gene>
    <name evidence="2" type="ORF">ACFSYC_10340</name>
</gene>
<evidence type="ECO:0000313" key="2">
    <source>
        <dbReference type="EMBL" id="MFD2865084.1"/>
    </source>
</evidence>
<dbReference type="PANTHER" id="PTHR43031">
    <property type="entry name" value="FAD-DEPENDENT OXIDOREDUCTASE"/>
    <property type="match status" value="1"/>
</dbReference>
<sequence>MQQISALSLKVRLQAGEQLNLLDVREELEFHTCNIGGQNLTLSKLTEEMDDINANKNDELIVICKAGMRSTTAQALLIAKGYTNVKNLTGGLLALQRLPV</sequence>
<evidence type="ECO:0000313" key="3">
    <source>
        <dbReference type="Proteomes" id="UP001597601"/>
    </source>
</evidence>
<dbReference type="RefSeq" id="WP_377126762.1">
    <property type="nucleotide sequence ID" value="NZ_JBHUHN010000001.1"/>
</dbReference>
<dbReference type="CDD" id="cd00158">
    <property type="entry name" value="RHOD"/>
    <property type="match status" value="1"/>
</dbReference>
<keyword evidence="3" id="KW-1185">Reference proteome</keyword>
<dbReference type="SMART" id="SM00450">
    <property type="entry name" value="RHOD"/>
    <property type="match status" value="1"/>
</dbReference>
<organism evidence="2 3">
    <name type="scientific">Mucilaginibacter antarcticus</name>
    <dbReference type="NCBI Taxonomy" id="1855725"/>
    <lineage>
        <taxon>Bacteria</taxon>
        <taxon>Pseudomonadati</taxon>
        <taxon>Bacteroidota</taxon>
        <taxon>Sphingobacteriia</taxon>
        <taxon>Sphingobacteriales</taxon>
        <taxon>Sphingobacteriaceae</taxon>
        <taxon>Mucilaginibacter</taxon>
    </lineage>
</organism>
<dbReference type="InterPro" id="IPR036873">
    <property type="entry name" value="Rhodanese-like_dom_sf"/>
</dbReference>
<accession>A0ABW5XPV7</accession>
<feature type="domain" description="Rhodanese" evidence="1">
    <location>
        <begin position="15"/>
        <end position="97"/>
    </location>
</feature>